<evidence type="ECO:0000256" key="1">
    <source>
        <dbReference type="ARBA" id="ARBA00001947"/>
    </source>
</evidence>
<sequence>MGRSDLPADILYEHRVTDYVAHLLQGLNCIVERQTVQPGRDNLLAHYDPGHPAPCHLLFEAHQDTVPVDGMTIEPFAAQREGNRLYGRGACDVKAGLAVMLAAFVRLVRERPAGSARVTLALTVDEEHSFLGVQALVRSGFRQGRPHVAIVAEPTRLHIVSAHKGVIRWTLETTGRACHSSRPEDGINAIYRMSRILLALEQYAERLRQRPADPLLGPRTLAVGRIQGGVSPNTIPDFCRIEIDRRLIPGETVAEAEADLLAWLRHAVGTDVPFTLQTAHSPCPPLSPQASMEWVERFGQIIDAVVGHHTVQAVPFGTDAATLSQAGIPAIVFGPGDIAQAHTRDEWIDLDQLEPAAEILYRFATQAEALSKTLSAART</sequence>
<dbReference type="PROSITE" id="PS00758">
    <property type="entry name" value="ARGE_DAPE_CPG2_1"/>
    <property type="match status" value="1"/>
</dbReference>
<evidence type="ECO:0000259" key="6">
    <source>
        <dbReference type="Pfam" id="PF07687"/>
    </source>
</evidence>
<proteinExistence type="inferred from homology"/>
<keyword evidence="5" id="KW-0862">Zinc</keyword>
<keyword evidence="8" id="KW-1185">Reference proteome</keyword>
<dbReference type="InterPro" id="IPR001261">
    <property type="entry name" value="ArgE/DapE_CS"/>
</dbReference>
<dbReference type="Pfam" id="PF01546">
    <property type="entry name" value="Peptidase_M20"/>
    <property type="match status" value="1"/>
</dbReference>
<comment type="cofactor">
    <cofactor evidence="1">
        <name>Zn(2+)</name>
        <dbReference type="ChEBI" id="CHEBI:29105"/>
    </cofactor>
</comment>
<comment type="caution">
    <text evidence="7">The sequence shown here is derived from an EMBL/GenBank/DDBJ whole genome shotgun (WGS) entry which is preliminary data.</text>
</comment>
<dbReference type="PANTHER" id="PTHR43808">
    <property type="entry name" value="ACETYLORNITHINE DEACETYLASE"/>
    <property type="match status" value="1"/>
</dbReference>
<feature type="domain" description="Peptidase M20 dimerisation" evidence="6">
    <location>
        <begin position="162"/>
        <end position="267"/>
    </location>
</feature>
<dbReference type="SUPFAM" id="SSF53187">
    <property type="entry name" value="Zn-dependent exopeptidases"/>
    <property type="match status" value="1"/>
</dbReference>
<dbReference type="PROSITE" id="PS00759">
    <property type="entry name" value="ARGE_DAPE_CPG2_2"/>
    <property type="match status" value="1"/>
</dbReference>
<evidence type="ECO:0000256" key="2">
    <source>
        <dbReference type="ARBA" id="ARBA00006247"/>
    </source>
</evidence>
<accession>A0A7V8VGT4</accession>
<evidence type="ECO:0000256" key="3">
    <source>
        <dbReference type="ARBA" id="ARBA00022723"/>
    </source>
</evidence>
<keyword evidence="4" id="KW-0378">Hydrolase</keyword>
<evidence type="ECO:0000313" key="7">
    <source>
        <dbReference type="EMBL" id="MBA2227794.1"/>
    </source>
</evidence>
<dbReference type="SUPFAM" id="SSF55031">
    <property type="entry name" value="Bacterial exopeptidase dimerisation domain"/>
    <property type="match status" value="1"/>
</dbReference>
<dbReference type="InterPro" id="IPR002933">
    <property type="entry name" value="Peptidase_M20"/>
</dbReference>
<comment type="similarity">
    <text evidence="2">Belongs to the peptidase M20A family.</text>
</comment>
<evidence type="ECO:0000256" key="4">
    <source>
        <dbReference type="ARBA" id="ARBA00022801"/>
    </source>
</evidence>
<dbReference type="CDD" id="cd03894">
    <property type="entry name" value="M20_ArgE"/>
    <property type="match status" value="1"/>
</dbReference>
<dbReference type="InterPro" id="IPR011650">
    <property type="entry name" value="Peptidase_M20_dimer"/>
</dbReference>
<organism evidence="7 8">
    <name type="scientific">Thermogemmata fonticola</name>
    <dbReference type="NCBI Taxonomy" id="2755323"/>
    <lineage>
        <taxon>Bacteria</taxon>
        <taxon>Pseudomonadati</taxon>
        <taxon>Planctomycetota</taxon>
        <taxon>Planctomycetia</taxon>
        <taxon>Gemmatales</taxon>
        <taxon>Gemmataceae</taxon>
        <taxon>Thermogemmata</taxon>
    </lineage>
</organism>
<evidence type="ECO:0000256" key="5">
    <source>
        <dbReference type="ARBA" id="ARBA00022833"/>
    </source>
</evidence>
<dbReference type="Gene3D" id="3.40.630.10">
    <property type="entry name" value="Zn peptidases"/>
    <property type="match status" value="1"/>
</dbReference>
<evidence type="ECO:0000313" key="8">
    <source>
        <dbReference type="Proteomes" id="UP000542342"/>
    </source>
</evidence>
<name>A0A7V8VGT4_9BACT</name>
<protein>
    <submittedName>
        <fullName evidence="7">M20 family metallopeptidase</fullName>
    </submittedName>
</protein>
<keyword evidence="3" id="KW-0479">Metal-binding</keyword>
<dbReference type="InterPro" id="IPR050072">
    <property type="entry name" value="Peptidase_M20A"/>
</dbReference>
<dbReference type="Gene3D" id="3.30.70.360">
    <property type="match status" value="1"/>
</dbReference>
<dbReference type="Proteomes" id="UP000542342">
    <property type="component" value="Unassembled WGS sequence"/>
</dbReference>
<dbReference type="InterPro" id="IPR036264">
    <property type="entry name" value="Bact_exopeptidase_dim_dom"/>
</dbReference>
<dbReference type="Pfam" id="PF07687">
    <property type="entry name" value="M20_dimer"/>
    <property type="match status" value="1"/>
</dbReference>
<dbReference type="PANTHER" id="PTHR43808:SF8">
    <property type="entry name" value="PEPTIDASE M20 DIMERISATION DOMAIN-CONTAINING PROTEIN"/>
    <property type="match status" value="1"/>
</dbReference>
<dbReference type="EMBL" id="JACEFB010000019">
    <property type="protein sequence ID" value="MBA2227794.1"/>
    <property type="molecule type" value="Genomic_DNA"/>
</dbReference>
<gene>
    <name evidence="7" type="ORF">H0921_16665</name>
</gene>
<reference evidence="7 8" key="1">
    <citation type="submission" date="2020-07" db="EMBL/GenBank/DDBJ databases">
        <title>Thermogemmata thermophila gen. nov., sp. nov., a novel moderate thermophilic planctomycete from a Kamchatka hot spring.</title>
        <authorList>
            <person name="Elcheninov A.G."/>
            <person name="Podosokorskaya O.A."/>
            <person name="Kovaleva O.L."/>
            <person name="Novikov A."/>
            <person name="Bonch-Osmolovskaya E.A."/>
            <person name="Toshchakov S.V."/>
            <person name="Kublanov I.V."/>
        </authorList>
    </citation>
    <scope>NUCLEOTIDE SEQUENCE [LARGE SCALE GENOMIC DNA]</scope>
    <source>
        <strain evidence="7 8">2918</strain>
    </source>
</reference>
<dbReference type="AlphaFoldDB" id="A0A7V8VGT4"/>
<dbReference type="GO" id="GO:0016787">
    <property type="term" value="F:hydrolase activity"/>
    <property type="evidence" value="ECO:0007669"/>
    <property type="project" value="UniProtKB-KW"/>
</dbReference>
<dbReference type="GO" id="GO:0046872">
    <property type="term" value="F:metal ion binding"/>
    <property type="evidence" value="ECO:0007669"/>
    <property type="project" value="UniProtKB-KW"/>
</dbReference>